<dbReference type="AlphaFoldDB" id="U7QRC6"/>
<keyword evidence="2" id="KW-1185">Reference proteome</keyword>
<dbReference type="Pfam" id="PF09686">
    <property type="entry name" value="Plasmid_RAQPRD"/>
    <property type="match status" value="1"/>
</dbReference>
<dbReference type="Proteomes" id="UP000017133">
    <property type="component" value="Unassembled WGS sequence"/>
</dbReference>
<organism evidence="1 2">
    <name type="scientific">Photorhabdus temperata J3</name>
    <dbReference type="NCBI Taxonomy" id="1389415"/>
    <lineage>
        <taxon>Bacteria</taxon>
        <taxon>Pseudomonadati</taxon>
        <taxon>Pseudomonadota</taxon>
        <taxon>Gammaproteobacteria</taxon>
        <taxon>Enterobacterales</taxon>
        <taxon>Morganellaceae</taxon>
        <taxon>Photorhabdus</taxon>
    </lineage>
</organism>
<name>U7QRC6_PHOTE</name>
<evidence type="ECO:0000313" key="1">
    <source>
        <dbReference type="EMBL" id="ERT10519.1"/>
    </source>
</evidence>
<reference evidence="1 2" key="1">
    <citation type="submission" date="2013-10" db="EMBL/GenBank/DDBJ databases">
        <title>Whole Genome Shotgun Sequence of Photorhabdus temperata J3.</title>
        <authorList>
            <person name="Park G.-S."/>
            <person name="Hong S.-J."/>
            <person name="Shin J.-H."/>
        </authorList>
    </citation>
    <scope>NUCLEOTIDE SEQUENCE [LARGE SCALE GENOMIC DNA]</scope>
    <source>
        <strain evidence="1 2">J3</strain>
    </source>
</reference>
<sequence>MLAGGKDELVTTLKQLDQVQASLEHARVLAVQEGQA</sequence>
<dbReference type="EMBL" id="AXDT01000306">
    <property type="protein sequence ID" value="ERT10519.1"/>
    <property type="molecule type" value="Genomic_DNA"/>
</dbReference>
<dbReference type="InterPro" id="IPR019110">
    <property type="entry name" value="Uncharacterised_RAQPRD"/>
</dbReference>
<evidence type="ECO:0000313" key="2">
    <source>
        <dbReference type="Proteomes" id="UP000017133"/>
    </source>
</evidence>
<accession>U7QRC6</accession>
<proteinExistence type="predicted"/>
<feature type="non-terminal residue" evidence="1">
    <location>
        <position position="36"/>
    </location>
</feature>
<comment type="caution">
    <text evidence="1">The sequence shown here is derived from an EMBL/GenBank/DDBJ whole genome shotgun (WGS) entry which is preliminary data.</text>
</comment>
<gene>
    <name evidence="1" type="ORF">O185_24335</name>
</gene>
<protein>
    <submittedName>
        <fullName evidence="1">Uncharacterized protein</fullName>
    </submittedName>
</protein>